<keyword evidence="3" id="KW-1003">Cell membrane</keyword>
<dbReference type="SUPFAM" id="SSF103473">
    <property type="entry name" value="MFS general substrate transporter"/>
    <property type="match status" value="1"/>
</dbReference>
<dbReference type="InterPro" id="IPR036259">
    <property type="entry name" value="MFS_trans_sf"/>
</dbReference>
<dbReference type="Gene3D" id="1.20.1250.20">
    <property type="entry name" value="MFS general substrate transporter like domains"/>
    <property type="match status" value="2"/>
</dbReference>
<evidence type="ECO:0000256" key="2">
    <source>
        <dbReference type="ARBA" id="ARBA00022448"/>
    </source>
</evidence>
<evidence type="ECO:0000313" key="11">
    <source>
        <dbReference type="Proteomes" id="UP001189429"/>
    </source>
</evidence>
<dbReference type="Proteomes" id="UP001189429">
    <property type="component" value="Unassembled WGS sequence"/>
</dbReference>
<name>A0ABN9Y4V5_9DINO</name>
<feature type="transmembrane region" description="Helical" evidence="8">
    <location>
        <begin position="371"/>
        <end position="392"/>
    </location>
</feature>
<keyword evidence="2" id="KW-0813">Transport</keyword>
<feature type="transmembrane region" description="Helical" evidence="8">
    <location>
        <begin position="206"/>
        <end position="229"/>
    </location>
</feature>
<comment type="subcellular location">
    <subcellularLocation>
        <location evidence="1">Cell membrane</location>
        <topology evidence="1">Multi-pass membrane protein</topology>
    </subcellularLocation>
</comment>
<feature type="transmembrane region" description="Helical" evidence="8">
    <location>
        <begin position="44"/>
        <end position="63"/>
    </location>
</feature>
<dbReference type="PANTHER" id="PTHR43528">
    <property type="entry name" value="ALPHA-KETOGLUTARATE PERMEASE"/>
    <property type="match status" value="1"/>
</dbReference>
<keyword evidence="7 8" id="KW-0472">Membrane</keyword>
<evidence type="ECO:0000256" key="4">
    <source>
        <dbReference type="ARBA" id="ARBA00022692"/>
    </source>
</evidence>
<feature type="transmembrane region" description="Helical" evidence="8">
    <location>
        <begin position="339"/>
        <end position="359"/>
    </location>
</feature>
<feature type="transmembrane region" description="Helical" evidence="8">
    <location>
        <begin position="129"/>
        <end position="159"/>
    </location>
</feature>
<evidence type="ECO:0000256" key="3">
    <source>
        <dbReference type="ARBA" id="ARBA00022475"/>
    </source>
</evidence>
<dbReference type="EMBL" id="CAUYUJ010021889">
    <property type="protein sequence ID" value="CAK0907582.1"/>
    <property type="molecule type" value="Genomic_DNA"/>
</dbReference>
<feature type="transmembrane region" description="Helical" evidence="8">
    <location>
        <begin position="404"/>
        <end position="423"/>
    </location>
</feature>
<feature type="domain" description="Major facilitator superfamily (MFS) profile" evidence="9">
    <location>
        <begin position="32"/>
        <end position="466"/>
    </location>
</feature>
<evidence type="ECO:0000313" key="10">
    <source>
        <dbReference type="EMBL" id="CAK0907582.1"/>
    </source>
</evidence>
<accession>A0ABN9Y4V5</accession>
<feature type="transmembrane region" description="Helical" evidence="8">
    <location>
        <begin position="314"/>
        <end position="332"/>
    </location>
</feature>
<proteinExistence type="predicted"/>
<dbReference type="InterPro" id="IPR020846">
    <property type="entry name" value="MFS_dom"/>
</dbReference>
<dbReference type="PROSITE" id="PS50850">
    <property type="entry name" value="MFS"/>
    <property type="match status" value="1"/>
</dbReference>
<feature type="transmembrane region" description="Helical" evidence="8">
    <location>
        <begin position="104"/>
        <end position="123"/>
    </location>
</feature>
<dbReference type="Pfam" id="PF00083">
    <property type="entry name" value="Sugar_tr"/>
    <property type="match status" value="1"/>
</dbReference>
<dbReference type="PANTHER" id="PTHR43528:SF1">
    <property type="entry name" value="ALPHA-KETOGLUTARATE PERMEASE"/>
    <property type="match status" value="1"/>
</dbReference>
<evidence type="ECO:0000259" key="9">
    <source>
        <dbReference type="PROSITE" id="PS50850"/>
    </source>
</evidence>
<keyword evidence="6 8" id="KW-1133">Transmembrane helix</keyword>
<evidence type="ECO:0000256" key="1">
    <source>
        <dbReference type="ARBA" id="ARBA00004651"/>
    </source>
</evidence>
<feature type="transmembrane region" description="Helical" evidence="8">
    <location>
        <begin position="69"/>
        <end position="92"/>
    </location>
</feature>
<protein>
    <recommendedName>
        <fullName evidence="9">Major facilitator superfamily (MFS) profile domain-containing protein</fullName>
    </recommendedName>
</protein>
<reference evidence="10" key="1">
    <citation type="submission" date="2023-10" db="EMBL/GenBank/DDBJ databases">
        <authorList>
            <person name="Chen Y."/>
            <person name="Shah S."/>
            <person name="Dougan E. K."/>
            <person name="Thang M."/>
            <person name="Chan C."/>
        </authorList>
    </citation>
    <scope>NUCLEOTIDE SEQUENCE [LARGE SCALE GENOMIC DNA]</scope>
</reference>
<keyword evidence="5" id="KW-0769">Symport</keyword>
<sequence>MAMTGARNVDARVPDVFGDGPKGITLGGVLWRILPAAAGSFIEWYEFAIFGYLSIYIAGNFFPGSTGAYGTWAAFAITFLFRPIGGAVFGWMADQLGRKPAMQLTIMCMLVTTILQGCLPTFHSCGDSWGWVGMILMLLLRTLQGLSAGGELTTAAVYISEVSPRERLGFNTSWIAVCGAFGAYVVAALVVFVMESFLNTEQMMEWGWRIPYLSAIFPGALVVIGRHWLTESEEFVESKHQGVELEEGDSGAVKCPGQSAPLRELLLDYWPQLLVGTLGTAGCGALWYVPPVYGVQFIQTYDGLPPSAVTLSELVVYLLPTVLSPVVGLLVDVWGAGRVYLLALAAGCVVAPLPLFYWWTHVPGSDAVLAVYLGQVILGVLIALTASVYLWAIELFPTRVRVTGVSLAYNLGVGVFGGVGPLISEAGNHMLDPRGPISAPAAYMLAVGILSVLTVLTSRWMGSRGVLKISHIRVNPY</sequence>
<dbReference type="InterPro" id="IPR051084">
    <property type="entry name" value="H+-coupled_symporters"/>
</dbReference>
<evidence type="ECO:0000256" key="5">
    <source>
        <dbReference type="ARBA" id="ARBA00022847"/>
    </source>
</evidence>
<dbReference type="InterPro" id="IPR005828">
    <property type="entry name" value="MFS_sugar_transport-like"/>
</dbReference>
<feature type="transmembrane region" description="Helical" evidence="8">
    <location>
        <begin position="171"/>
        <end position="194"/>
    </location>
</feature>
<gene>
    <name evidence="10" type="ORF">PCOR1329_LOCUS82560</name>
</gene>
<feature type="transmembrane region" description="Helical" evidence="8">
    <location>
        <begin position="443"/>
        <end position="462"/>
    </location>
</feature>
<organism evidence="10 11">
    <name type="scientific">Prorocentrum cordatum</name>
    <dbReference type="NCBI Taxonomy" id="2364126"/>
    <lineage>
        <taxon>Eukaryota</taxon>
        <taxon>Sar</taxon>
        <taxon>Alveolata</taxon>
        <taxon>Dinophyceae</taxon>
        <taxon>Prorocentrales</taxon>
        <taxon>Prorocentraceae</taxon>
        <taxon>Prorocentrum</taxon>
    </lineage>
</organism>
<feature type="transmembrane region" description="Helical" evidence="8">
    <location>
        <begin position="273"/>
        <end position="294"/>
    </location>
</feature>
<evidence type="ECO:0000256" key="6">
    <source>
        <dbReference type="ARBA" id="ARBA00022989"/>
    </source>
</evidence>
<keyword evidence="11" id="KW-1185">Reference proteome</keyword>
<evidence type="ECO:0000256" key="7">
    <source>
        <dbReference type="ARBA" id="ARBA00023136"/>
    </source>
</evidence>
<keyword evidence="4 8" id="KW-0812">Transmembrane</keyword>
<evidence type="ECO:0000256" key="8">
    <source>
        <dbReference type="SAM" id="Phobius"/>
    </source>
</evidence>
<comment type="caution">
    <text evidence="10">The sequence shown here is derived from an EMBL/GenBank/DDBJ whole genome shotgun (WGS) entry which is preliminary data.</text>
</comment>